<protein>
    <submittedName>
        <fullName evidence="1">Uncharacterized protein</fullName>
    </submittedName>
</protein>
<evidence type="ECO:0000313" key="1">
    <source>
        <dbReference type="EMBL" id="WUV29377.1"/>
    </source>
</evidence>
<reference evidence="1" key="1">
    <citation type="submission" date="2024-01" db="EMBL/GenBank/DDBJ databases">
        <title>Isolation and characterization of novel bacteriophages targeting carbapenem-resistant Acinetobacter baumannii.</title>
        <authorList>
            <person name="Kim J."/>
            <person name="Kim S."/>
            <person name="Choi Y.-J."/>
            <person name="Shin M."/>
        </authorList>
    </citation>
    <scope>NUCLEOTIDE SEQUENCE</scope>
</reference>
<organism evidence="1">
    <name type="scientific">Acinetobacter phage vB_AbaSt_W16</name>
    <dbReference type="NCBI Taxonomy" id="3116434"/>
    <lineage>
        <taxon>Viruses</taxon>
        <taxon>Duplodnaviria</taxon>
        <taxon>Heunggongvirae</taxon>
        <taxon>Uroviricota</taxon>
        <taxon>Caudoviricetes</taxon>
    </lineage>
</organism>
<sequence>MGINSYSRTIRNIHWNLIMKTFEQIIAETQQLNESTLINKSSNLRKSIESFLRDVSQEQKAAKTQNEKRVYTDIGVLVSHLLAKVQEIDNKIHMDL</sequence>
<name>A0AB38ZCJ4_9CAUD</name>
<dbReference type="EMBL" id="PP174317">
    <property type="protein sequence ID" value="WUV29377.1"/>
    <property type="molecule type" value="Genomic_DNA"/>
</dbReference>
<proteinExistence type="predicted"/>
<accession>A0AB38ZCJ4</accession>